<reference evidence="1 2" key="1">
    <citation type="submission" date="2021-04" db="EMBL/GenBank/DDBJ databases">
        <title>Genome analysis of Polyangium sp.</title>
        <authorList>
            <person name="Li Y."/>
            <person name="Wang J."/>
        </authorList>
    </citation>
    <scope>NUCLEOTIDE SEQUENCE [LARGE SCALE GENOMIC DNA]</scope>
    <source>
        <strain evidence="1 2">SDU14</strain>
    </source>
</reference>
<dbReference type="EMBL" id="JAGTJJ010000010">
    <property type="protein sequence ID" value="MDC3982891.1"/>
    <property type="molecule type" value="Genomic_DNA"/>
</dbReference>
<evidence type="ECO:0000313" key="2">
    <source>
        <dbReference type="Proteomes" id="UP001151081"/>
    </source>
</evidence>
<sequence length="59" mass="6713">MSSRWRHQISELKPSLIGNFKPEAMQEELNRQGNLGWELVQLIVPAPIAPAMLVFKIAQ</sequence>
<organism evidence="1 2">
    <name type="scientific">Polyangium jinanense</name>
    <dbReference type="NCBI Taxonomy" id="2829994"/>
    <lineage>
        <taxon>Bacteria</taxon>
        <taxon>Pseudomonadati</taxon>
        <taxon>Myxococcota</taxon>
        <taxon>Polyangia</taxon>
        <taxon>Polyangiales</taxon>
        <taxon>Polyangiaceae</taxon>
        <taxon>Polyangium</taxon>
    </lineage>
</organism>
<accession>A0A9X3X7S2</accession>
<dbReference type="Pfam" id="PF13783">
    <property type="entry name" value="DUF4177"/>
    <property type="match status" value="1"/>
</dbReference>
<comment type="caution">
    <text evidence="1">The sequence shown here is derived from an EMBL/GenBank/DDBJ whole genome shotgun (WGS) entry which is preliminary data.</text>
</comment>
<protein>
    <submittedName>
        <fullName evidence="1">DUF4177 domain-containing protein</fullName>
    </submittedName>
</protein>
<keyword evidence="2" id="KW-1185">Reference proteome</keyword>
<dbReference type="Proteomes" id="UP001151081">
    <property type="component" value="Unassembled WGS sequence"/>
</dbReference>
<dbReference type="AlphaFoldDB" id="A0A9X3X7S2"/>
<dbReference type="InterPro" id="IPR025234">
    <property type="entry name" value="YjzH-like"/>
</dbReference>
<evidence type="ECO:0000313" key="1">
    <source>
        <dbReference type="EMBL" id="MDC3982891.1"/>
    </source>
</evidence>
<name>A0A9X3X7S2_9BACT</name>
<dbReference type="RefSeq" id="WP_272421249.1">
    <property type="nucleotide sequence ID" value="NZ_JAGTJJ010000010.1"/>
</dbReference>
<gene>
    <name evidence="1" type="ORF">KEG57_20430</name>
</gene>
<proteinExistence type="predicted"/>